<evidence type="ECO:0000313" key="1">
    <source>
        <dbReference type="EMBL" id="MFB9751828.1"/>
    </source>
</evidence>
<evidence type="ECO:0008006" key="3">
    <source>
        <dbReference type="Google" id="ProtNLM"/>
    </source>
</evidence>
<proteinExistence type="predicted"/>
<keyword evidence="2" id="KW-1185">Reference proteome</keyword>
<evidence type="ECO:0000313" key="2">
    <source>
        <dbReference type="Proteomes" id="UP001589619"/>
    </source>
</evidence>
<dbReference type="RefSeq" id="WP_344912735.1">
    <property type="nucleotide sequence ID" value="NZ_BAAAYO010000010.1"/>
</dbReference>
<protein>
    <recommendedName>
        <fullName evidence="3">Flagellar protein FliL</fullName>
    </recommendedName>
</protein>
<sequence>MIKNRFWFFVVIVCLFVSIAANWYQYEKNVSDQQKVDHAFASELGRVASALDAKTEDNRVVYLLIVEHLSKASALSSHNSDNKLASSISSHLSEMINAFRNSSQNPNGIRDQDELKKLFVQLSEEPINMEIYSKIFDILYKQ</sequence>
<gene>
    <name evidence="1" type="ORF">ACFFNY_09610</name>
</gene>
<comment type="caution">
    <text evidence="1">The sequence shown here is derived from an EMBL/GenBank/DDBJ whole genome shotgun (WGS) entry which is preliminary data.</text>
</comment>
<reference evidence="1 2" key="1">
    <citation type="submission" date="2024-09" db="EMBL/GenBank/DDBJ databases">
        <authorList>
            <person name="Sun Q."/>
            <person name="Mori K."/>
        </authorList>
    </citation>
    <scope>NUCLEOTIDE SEQUENCE [LARGE SCALE GENOMIC DNA]</scope>
    <source>
        <strain evidence="1 2">JCM 12520</strain>
    </source>
</reference>
<organism evidence="1 2">
    <name type="scientific">Paenibacillus hodogayensis</name>
    <dbReference type="NCBI Taxonomy" id="279208"/>
    <lineage>
        <taxon>Bacteria</taxon>
        <taxon>Bacillati</taxon>
        <taxon>Bacillota</taxon>
        <taxon>Bacilli</taxon>
        <taxon>Bacillales</taxon>
        <taxon>Paenibacillaceae</taxon>
        <taxon>Paenibacillus</taxon>
    </lineage>
</organism>
<dbReference type="EMBL" id="JBHMAG010000007">
    <property type="protein sequence ID" value="MFB9751828.1"/>
    <property type="molecule type" value="Genomic_DNA"/>
</dbReference>
<dbReference type="Proteomes" id="UP001589619">
    <property type="component" value="Unassembled WGS sequence"/>
</dbReference>
<name>A0ABV5VUA3_9BACL</name>
<accession>A0ABV5VUA3</accession>